<gene>
    <name evidence="1" type="ORF">SARC_01303</name>
</gene>
<dbReference type="AlphaFoldDB" id="A0A0L0GC11"/>
<dbReference type="Proteomes" id="UP000054560">
    <property type="component" value="Unassembled WGS sequence"/>
</dbReference>
<protein>
    <submittedName>
        <fullName evidence="1">Uncharacterized protein</fullName>
    </submittedName>
</protein>
<evidence type="ECO:0000313" key="2">
    <source>
        <dbReference type="Proteomes" id="UP000054560"/>
    </source>
</evidence>
<organism evidence="1 2">
    <name type="scientific">Sphaeroforma arctica JP610</name>
    <dbReference type="NCBI Taxonomy" id="667725"/>
    <lineage>
        <taxon>Eukaryota</taxon>
        <taxon>Ichthyosporea</taxon>
        <taxon>Ichthyophonida</taxon>
        <taxon>Sphaeroforma</taxon>
    </lineage>
</organism>
<name>A0A0L0GC11_9EUKA</name>
<dbReference type="GeneID" id="25901807"/>
<dbReference type="RefSeq" id="XP_014160432.1">
    <property type="nucleotide sequence ID" value="XM_014304957.1"/>
</dbReference>
<evidence type="ECO:0000313" key="1">
    <source>
        <dbReference type="EMBL" id="KNC86530.1"/>
    </source>
</evidence>
<reference evidence="1 2" key="1">
    <citation type="submission" date="2011-02" db="EMBL/GenBank/DDBJ databases">
        <title>The Genome Sequence of Sphaeroforma arctica JP610.</title>
        <authorList>
            <consortium name="The Broad Institute Genome Sequencing Platform"/>
            <person name="Russ C."/>
            <person name="Cuomo C."/>
            <person name="Young S.K."/>
            <person name="Zeng Q."/>
            <person name="Gargeya S."/>
            <person name="Alvarado L."/>
            <person name="Berlin A."/>
            <person name="Chapman S.B."/>
            <person name="Chen Z."/>
            <person name="Freedman E."/>
            <person name="Gellesch M."/>
            <person name="Goldberg J."/>
            <person name="Griggs A."/>
            <person name="Gujja S."/>
            <person name="Heilman E."/>
            <person name="Heiman D."/>
            <person name="Howarth C."/>
            <person name="Mehta T."/>
            <person name="Neiman D."/>
            <person name="Pearson M."/>
            <person name="Roberts A."/>
            <person name="Saif S."/>
            <person name="Shea T."/>
            <person name="Shenoy N."/>
            <person name="Sisk P."/>
            <person name="Stolte C."/>
            <person name="Sykes S."/>
            <person name="White J."/>
            <person name="Yandava C."/>
            <person name="Burger G."/>
            <person name="Gray M.W."/>
            <person name="Holland P.W.H."/>
            <person name="King N."/>
            <person name="Lang F.B.F."/>
            <person name="Roger A.J."/>
            <person name="Ruiz-Trillo I."/>
            <person name="Haas B."/>
            <person name="Nusbaum C."/>
            <person name="Birren B."/>
        </authorList>
    </citation>
    <scope>NUCLEOTIDE SEQUENCE [LARGE SCALE GENOMIC DNA]</scope>
    <source>
        <strain evidence="1 2">JP610</strain>
    </source>
</reference>
<sequence>MRDKIVLARSLSEYAWVMDGSSLLVNAELDRRGVNYDKNSRVQVRRNLLLALLKATNDRESNSEGQGSGSAAGQGITATLVPVPGQTSALYVFQVA</sequence>
<proteinExistence type="predicted"/>
<keyword evidence="2" id="KW-1185">Reference proteome</keyword>
<dbReference type="EMBL" id="KQ241647">
    <property type="protein sequence ID" value="KNC86530.1"/>
    <property type="molecule type" value="Genomic_DNA"/>
</dbReference>
<accession>A0A0L0GC11</accession>